<dbReference type="Ensembl" id="ENSSPAT00000011616.1">
    <property type="protein sequence ID" value="ENSSPAP00000011413.1"/>
    <property type="gene ID" value="ENSSPAG00000008667.1"/>
</dbReference>
<proteinExistence type="inferred from homology"/>
<reference evidence="10" key="1">
    <citation type="submission" date="2023-09" db="UniProtKB">
        <authorList>
            <consortium name="Ensembl"/>
        </authorList>
    </citation>
    <scope>IDENTIFICATION</scope>
</reference>
<keyword evidence="4" id="KW-0720">Serine protease</keyword>
<protein>
    <recommendedName>
        <fullName evidence="8">trypsin</fullName>
        <ecNumber evidence="8">3.4.21.4</ecNumber>
    </recommendedName>
</protein>
<dbReference type="Gene3D" id="2.40.10.10">
    <property type="entry name" value="Trypsin-like serine proteases"/>
    <property type="match status" value="2"/>
</dbReference>
<dbReference type="GO" id="GO:0004252">
    <property type="term" value="F:serine-type endopeptidase activity"/>
    <property type="evidence" value="ECO:0007669"/>
    <property type="project" value="UniProtKB-EC"/>
</dbReference>
<keyword evidence="3" id="KW-0378">Hydrolase</keyword>
<dbReference type="FunFam" id="2.40.10.10:FF:000002">
    <property type="entry name" value="Transmembrane protease serine"/>
    <property type="match status" value="1"/>
</dbReference>
<evidence type="ECO:0000256" key="5">
    <source>
        <dbReference type="ARBA" id="ARBA00023157"/>
    </source>
</evidence>
<accession>A0A3B4ZRA3</accession>
<evidence type="ECO:0000256" key="8">
    <source>
        <dbReference type="ARBA" id="ARBA00038868"/>
    </source>
</evidence>
<comment type="subcellular location">
    <subcellularLocation>
        <location evidence="1">Secreted</location>
        <location evidence="1">Extracellular space</location>
    </subcellularLocation>
</comment>
<evidence type="ECO:0000256" key="4">
    <source>
        <dbReference type="ARBA" id="ARBA00022825"/>
    </source>
</evidence>
<dbReference type="InterPro" id="IPR001254">
    <property type="entry name" value="Trypsin_dom"/>
</dbReference>
<dbReference type="InterPro" id="IPR009003">
    <property type="entry name" value="Peptidase_S1_PA"/>
</dbReference>
<feature type="domain" description="Peptidase S1" evidence="9">
    <location>
        <begin position="1"/>
        <end position="161"/>
    </location>
</feature>
<dbReference type="PANTHER" id="PTHR24264:SF54">
    <property type="entry name" value="PEPTIDASE S1 DOMAIN-CONTAINING PROTEIN"/>
    <property type="match status" value="1"/>
</dbReference>
<dbReference type="GO" id="GO:0005615">
    <property type="term" value="C:extracellular space"/>
    <property type="evidence" value="ECO:0007669"/>
    <property type="project" value="TreeGrafter"/>
</dbReference>
<dbReference type="InterPro" id="IPR050127">
    <property type="entry name" value="Serine_Proteases_S1"/>
</dbReference>
<dbReference type="GeneTree" id="ENSGT00940000155138"/>
<keyword evidence="2" id="KW-0645">Protease</keyword>
<evidence type="ECO:0000256" key="1">
    <source>
        <dbReference type="ARBA" id="ARBA00004239"/>
    </source>
</evidence>
<dbReference type="EC" id="3.4.21.4" evidence="8"/>
<evidence type="ECO:0000256" key="3">
    <source>
        <dbReference type="ARBA" id="ARBA00022801"/>
    </source>
</evidence>
<dbReference type="AlphaFoldDB" id="A0A3B4ZRA3"/>
<dbReference type="SMART" id="SM00020">
    <property type="entry name" value="Tryp_SPc"/>
    <property type="match status" value="1"/>
</dbReference>
<evidence type="ECO:0000313" key="10">
    <source>
        <dbReference type="Ensembl" id="ENSSPAP00000011413.1"/>
    </source>
</evidence>
<evidence type="ECO:0000256" key="7">
    <source>
        <dbReference type="ARBA" id="ARBA00036320"/>
    </source>
</evidence>
<evidence type="ECO:0000256" key="6">
    <source>
        <dbReference type="ARBA" id="ARBA00024195"/>
    </source>
</evidence>
<dbReference type="GO" id="GO:0006508">
    <property type="term" value="P:proteolysis"/>
    <property type="evidence" value="ECO:0007669"/>
    <property type="project" value="UniProtKB-KW"/>
</dbReference>
<dbReference type="PROSITE" id="PS50240">
    <property type="entry name" value="TRYPSIN_DOM"/>
    <property type="match status" value="1"/>
</dbReference>
<sequence>MVHLNMTTSDRSARWRCSGTLLNSKWVLTAADCVAGLCTTTQMHLFSVCVCAVPLPNPETLQQLKIPIMPQTTCKATYPQLTSSMLCAGVSAGGKDACTGDSGSPLVCRAAGRFVQVGIMSYGSSDGCGLPGKPGVYTRVFNTGLTTSIQFKQQQYEAIVV</sequence>
<dbReference type="Pfam" id="PF00089">
    <property type="entry name" value="Trypsin"/>
    <property type="match status" value="2"/>
</dbReference>
<comment type="catalytic activity">
    <reaction evidence="7">
        <text>Preferential cleavage: Arg-|-Xaa, Lys-|-Xaa.</text>
        <dbReference type="EC" id="3.4.21.4"/>
    </reaction>
</comment>
<organism evidence="10">
    <name type="scientific">Stegastes partitus</name>
    <name type="common">bicolor damselfish</name>
    <dbReference type="NCBI Taxonomy" id="144197"/>
    <lineage>
        <taxon>Eukaryota</taxon>
        <taxon>Metazoa</taxon>
        <taxon>Chordata</taxon>
        <taxon>Craniata</taxon>
        <taxon>Vertebrata</taxon>
        <taxon>Euteleostomi</taxon>
        <taxon>Actinopterygii</taxon>
        <taxon>Neopterygii</taxon>
        <taxon>Teleostei</taxon>
        <taxon>Neoteleostei</taxon>
        <taxon>Acanthomorphata</taxon>
        <taxon>Ovalentaria</taxon>
        <taxon>Pomacentridae</taxon>
        <taxon>Stegastes</taxon>
    </lineage>
</organism>
<comment type="similarity">
    <text evidence="6">Belongs to the peptidase S1 family. CLIP subfamily.</text>
</comment>
<dbReference type="PROSITE" id="PS00135">
    <property type="entry name" value="TRYPSIN_SER"/>
    <property type="match status" value="1"/>
</dbReference>
<dbReference type="SUPFAM" id="SSF50494">
    <property type="entry name" value="Trypsin-like serine proteases"/>
    <property type="match status" value="1"/>
</dbReference>
<name>A0A3B4ZRA3_9TELE</name>
<keyword evidence="5" id="KW-1015">Disulfide bond</keyword>
<dbReference type="PANTHER" id="PTHR24264">
    <property type="entry name" value="TRYPSIN-RELATED"/>
    <property type="match status" value="1"/>
</dbReference>
<dbReference type="InterPro" id="IPR033116">
    <property type="entry name" value="TRYPSIN_SER"/>
</dbReference>
<evidence type="ECO:0000259" key="9">
    <source>
        <dbReference type="PROSITE" id="PS50240"/>
    </source>
</evidence>
<evidence type="ECO:0000256" key="2">
    <source>
        <dbReference type="ARBA" id="ARBA00022670"/>
    </source>
</evidence>
<dbReference type="InterPro" id="IPR043504">
    <property type="entry name" value="Peptidase_S1_PA_chymotrypsin"/>
</dbReference>
<dbReference type="CDD" id="cd00190">
    <property type="entry name" value="Tryp_SPc"/>
    <property type="match status" value="1"/>
</dbReference>